<reference evidence="1 2" key="1">
    <citation type="submission" date="2020-10" db="EMBL/GenBank/DDBJ databases">
        <title>Myceligenerans pegani sp. nov., an endophytic actinomycete isolated from Peganum harmala L. in Xinjiang, China.</title>
        <authorList>
            <person name="Xin L."/>
        </authorList>
    </citation>
    <scope>NUCLEOTIDE SEQUENCE [LARGE SCALE GENOMIC DNA]</scope>
    <source>
        <strain evidence="1 2">TRM65318</strain>
    </source>
</reference>
<sequence length="926" mass="100175">MTEPTAPTGRTVHLTDADGTVRDWLASPPWALPCEDLGDFLPLDGPPWRDARASDGLPSSGHGRWVLTNGPDVGPFKERLLAARPLDAAQALPEIAEGGTVGLEALGTRLDGHWRRIRTGWDGYVDWSAFCFTPEYRASITATVLEVDQAEWRTLVVHSTGPFVLWVDGEPVLRGDTVSYMEPEAHEVRVRLHSRTTTIHLATAQVAFREVRHIARLRVAGLPVRVVIPSAGADETAARLAETVLTRVASASWAQEGESAVLEAPPGVALRVRVGDGAWQHVTTDGAGRATYSLAGAAEEEDEGGDVARSAGASMLSTGESMVEVGVADERCPQTVRLRVARLPRDSRVTSEGDAGQWRAEVMSHLVRDDAGVREPGVAGVLARHATNPATRVTAGDLASARRRVVTRGDCADFEAVALLLAWHRIPAGSWAPGLRDAVRRELTGMKYWITQPGLDAMCYFTENHQLVWHVAEALAGETYPDETFAVDGRTGAEHATEARARAAAWITRKLEGGFSEFDSNAYLAIDTYALVALIELGSDDDLRRAARTLLDKVLVTLTSNSWRGVHGTAHGRSYVHTLRSSRYEETSPLLRLIGGLGTLNDAVLPVTALALAERYEIPDVVRELARSLPDEWEGRQVYRGHLAFERDLLERPYRSDVRVFRTPDAMLSSVQDYRSGLPGLQEHLWGATLGREAQVFVTHPANADTGSAARPNGWAGHRVLGRVHQHRDAVVHVQRFTPSDPAASTHLWFPSAQFDEIVADGDWLCGRIGDGYVAVATPGGLRAVTAGDTARQEWRPRGSARGGGSAWVATIGRRAVAGDFAGWMRGLVASELDWCPEGERDPGVRWSRDDAPGLELSFDGPFLVDGVPQGFADGRPETEPHLDNPAVTLAFGRPSATVRWGGAELELDIAGALAAAQAVLDRDAG</sequence>
<dbReference type="Proteomes" id="UP000625527">
    <property type="component" value="Unassembled WGS sequence"/>
</dbReference>
<evidence type="ECO:0000313" key="1">
    <source>
        <dbReference type="EMBL" id="MBE1878178.1"/>
    </source>
</evidence>
<dbReference type="EMBL" id="JADAQT010000108">
    <property type="protein sequence ID" value="MBE1878178.1"/>
    <property type="molecule type" value="Genomic_DNA"/>
</dbReference>
<proteinExistence type="predicted"/>
<organism evidence="1 2">
    <name type="scientific">Myceligenerans pegani</name>
    <dbReference type="NCBI Taxonomy" id="2776917"/>
    <lineage>
        <taxon>Bacteria</taxon>
        <taxon>Bacillati</taxon>
        <taxon>Actinomycetota</taxon>
        <taxon>Actinomycetes</taxon>
        <taxon>Micrococcales</taxon>
        <taxon>Promicromonosporaceae</taxon>
        <taxon>Myceligenerans</taxon>
    </lineage>
</organism>
<comment type="caution">
    <text evidence="1">The sequence shown here is derived from an EMBL/GenBank/DDBJ whole genome shotgun (WGS) entry which is preliminary data.</text>
</comment>
<accession>A0ABR9N3E0</accession>
<keyword evidence="2" id="KW-1185">Reference proteome</keyword>
<evidence type="ECO:0000313" key="2">
    <source>
        <dbReference type="Proteomes" id="UP000625527"/>
    </source>
</evidence>
<gene>
    <name evidence="1" type="ORF">IHE71_21020</name>
</gene>
<name>A0ABR9N3E0_9MICO</name>
<protein>
    <submittedName>
        <fullName evidence="1">Uncharacterized protein</fullName>
    </submittedName>
</protein>
<dbReference type="RefSeq" id="WP_192864727.1">
    <property type="nucleotide sequence ID" value="NZ_JADAQT010000108.1"/>
</dbReference>